<reference evidence="2" key="1">
    <citation type="submission" date="2017-02" db="UniProtKB">
        <authorList>
            <consortium name="WormBaseParasite"/>
        </authorList>
    </citation>
    <scope>IDENTIFICATION</scope>
</reference>
<sequence>MLRNSHSVAAALFSDVACLHEEPKRRFQNSAWKETCVNVRIEAKKSDRTLQRPVATLYNQGVLLNLIDVDQIAMLYKLFSRILKAKFGKTLTEGGDSNACPNRHCGAICSDLESWVQAVSSSVANACHHYRQQQMRSVEQTTVAVSVGSTLHKRITVTTVYSTHAERRRGGDAPIKKRVSLRAIICNCIDDDEVAYSLGLQNTTLQSNAKQRLG</sequence>
<accession>A0A0M3HUG8</accession>
<protein>
    <submittedName>
        <fullName evidence="2">Uncharacterized protein</fullName>
    </submittedName>
</protein>
<organism evidence="1 2">
    <name type="scientific">Ascaris lumbricoides</name>
    <name type="common">Giant roundworm</name>
    <dbReference type="NCBI Taxonomy" id="6252"/>
    <lineage>
        <taxon>Eukaryota</taxon>
        <taxon>Metazoa</taxon>
        <taxon>Ecdysozoa</taxon>
        <taxon>Nematoda</taxon>
        <taxon>Chromadorea</taxon>
        <taxon>Rhabditida</taxon>
        <taxon>Spirurina</taxon>
        <taxon>Ascaridomorpha</taxon>
        <taxon>Ascaridoidea</taxon>
        <taxon>Ascarididae</taxon>
        <taxon>Ascaris</taxon>
    </lineage>
</organism>
<evidence type="ECO:0000313" key="1">
    <source>
        <dbReference type="Proteomes" id="UP000036681"/>
    </source>
</evidence>
<keyword evidence="1" id="KW-1185">Reference proteome</keyword>
<evidence type="ECO:0000313" key="2">
    <source>
        <dbReference type="WBParaSite" id="ALUE_0000643801-mRNA-1"/>
    </source>
</evidence>
<dbReference type="Proteomes" id="UP000036681">
    <property type="component" value="Unplaced"/>
</dbReference>
<dbReference type="WBParaSite" id="ALUE_0000643801-mRNA-1">
    <property type="protein sequence ID" value="ALUE_0000643801-mRNA-1"/>
    <property type="gene ID" value="ALUE_0000643801"/>
</dbReference>
<dbReference type="AlphaFoldDB" id="A0A0M3HUG8"/>
<proteinExistence type="predicted"/>
<name>A0A0M3HUG8_ASCLU</name>